<proteinExistence type="predicted"/>
<name>A0A8S5S364_9CAUD</name>
<accession>A0A8S5S364</accession>
<organism evidence="2">
    <name type="scientific">Siphoviridae sp. ctBLh2</name>
    <dbReference type="NCBI Taxonomy" id="2827803"/>
    <lineage>
        <taxon>Viruses</taxon>
        <taxon>Duplodnaviria</taxon>
        <taxon>Heunggongvirae</taxon>
        <taxon>Uroviricota</taxon>
        <taxon>Caudoviricetes</taxon>
    </lineage>
</organism>
<protein>
    <recommendedName>
        <fullName evidence="3">Polymerase/histidinol phosphatase N-terminal domain-containing protein</fullName>
    </recommendedName>
</protein>
<dbReference type="Gene3D" id="3.20.20.140">
    <property type="entry name" value="Metal-dependent hydrolases"/>
    <property type="match status" value="1"/>
</dbReference>
<dbReference type="PANTHER" id="PTHR42924:SF3">
    <property type="entry name" value="POLYMERASE_HISTIDINOL PHOSPHATASE N-TERMINAL DOMAIN-CONTAINING PROTEIN"/>
    <property type="match status" value="1"/>
</dbReference>
<feature type="region of interest" description="Disordered" evidence="1">
    <location>
        <begin position="1"/>
        <end position="20"/>
    </location>
</feature>
<reference evidence="2" key="1">
    <citation type="journal article" date="2021" name="Proc. Natl. Acad. Sci. U.S.A.">
        <title>A Catalog of Tens of Thousands of Viruses from Human Metagenomes Reveals Hidden Associations with Chronic Diseases.</title>
        <authorList>
            <person name="Tisza M.J."/>
            <person name="Buck C.B."/>
        </authorList>
    </citation>
    <scope>NUCLEOTIDE SEQUENCE</scope>
    <source>
        <strain evidence="2">CtBLh2</strain>
    </source>
</reference>
<dbReference type="InterPro" id="IPR016195">
    <property type="entry name" value="Pol/histidinol_Pase-like"/>
</dbReference>
<dbReference type="GO" id="GO:0004534">
    <property type="term" value="F:5'-3' RNA exonuclease activity"/>
    <property type="evidence" value="ECO:0007669"/>
    <property type="project" value="TreeGrafter"/>
</dbReference>
<dbReference type="InterPro" id="IPR052018">
    <property type="entry name" value="PHP_domain"/>
</dbReference>
<evidence type="ECO:0000256" key="1">
    <source>
        <dbReference type="SAM" id="MobiDB-lite"/>
    </source>
</evidence>
<dbReference type="EMBL" id="BK032514">
    <property type="protein sequence ID" value="DAF45259.1"/>
    <property type="molecule type" value="Genomic_DNA"/>
</dbReference>
<evidence type="ECO:0000313" key="2">
    <source>
        <dbReference type="EMBL" id="DAF45259.1"/>
    </source>
</evidence>
<sequence>MSSMDTSAQTPTSGDILRQDNEPFTNINRIMKKTAILIGALACCLSSEALAHDHIRKIRIPDIEGYKTLVCEFHTHTIYSDGSVMPSVRVGEALNEGIHVIAVTEHIEDYCRKIPETNPVDLNTSYNLYKEAAEGTGLIVIRGGEISRGMPPGHLNALFLKDVNPLNTEYTDQGAWDAVEEAASQGAFIIWNHPGWKPQQPDSTCWFDFHTRMHEKGWLHGIEICNYLDGCYPETLTWYGEKNLAPIAGSDTHGPTFYEFDLVNSHRPVTLVFAREQTEEGVREALFDRRSVAYDNNFLYGAERWLQAIFRASVRCKESGRADGCYRYVFENTSDIEFQLVLKQGRKVPESITLQPHACTEVLSESPIGKASYECLNMFHARDAHPTFRLSVD</sequence>
<dbReference type="SUPFAM" id="SSF89550">
    <property type="entry name" value="PHP domain-like"/>
    <property type="match status" value="1"/>
</dbReference>
<evidence type="ECO:0008006" key="3">
    <source>
        <dbReference type="Google" id="ProtNLM"/>
    </source>
</evidence>
<dbReference type="PANTHER" id="PTHR42924">
    <property type="entry name" value="EXONUCLEASE"/>
    <property type="match status" value="1"/>
</dbReference>
<feature type="compositionally biased region" description="Polar residues" evidence="1">
    <location>
        <begin position="1"/>
        <end position="13"/>
    </location>
</feature>
<dbReference type="GO" id="GO:0035312">
    <property type="term" value="F:5'-3' DNA exonuclease activity"/>
    <property type="evidence" value="ECO:0007669"/>
    <property type="project" value="TreeGrafter"/>
</dbReference>